<dbReference type="SUPFAM" id="SSF47413">
    <property type="entry name" value="lambda repressor-like DNA-binding domains"/>
    <property type="match status" value="1"/>
</dbReference>
<evidence type="ECO:0000313" key="2">
    <source>
        <dbReference type="EMBL" id="ASA26614.1"/>
    </source>
</evidence>
<name>A0A2Z2KK08_9BACL</name>
<dbReference type="Pfam" id="PF01381">
    <property type="entry name" value="HTH_3"/>
    <property type="match status" value="1"/>
</dbReference>
<dbReference type="OrthoDB" id="5461347at2"/>
<gene>
    <name evidence="2" type="ORF">B9T62_35865</name>
</gene>
<evidence type="ECO:0000313" key="3">
    <source>
        <dbReference type="Proteomes" id="UP000249890"/>
    </source>
</evidence>
<sequence>MSQEVLGSLSGLDRSYISGVERGTRNATLVSMNRIAEALNVSLGYMFSNERFSAIPAYSQKDFAIPFLERFKYQLDPEKKVLAFQVTGLLTGPDVDYMCAKLMGICTAYERDELNIIVDHRDMKASDGEPVVYSPEVSDRAVVFQQELIKYSKQVAVLCNSQFMQQQMDHVTRISGIHDKTIPLFGADKDMVGTAFQMFDINDNELIKTIV</sequence>
<dbReference type="KEGG" id="pdh:B9T62_35865"/>
<evidence type="ECO:0000259" key="1">
    <source>
        <dbReference type="PROSITE" id="PS50943"/>
    </source>
</evidence>
<dbReference type="EMBL" id="CP021780">
    <property type="protein sequence ID" value="ASA26614.1"/>
    <property type="molecule type" value="Genomic_DNA"/>
</dbReference>
<protein>
    <recommendedName>
        <fullName evidence="1">HTH cro/C1-type domain-containing protein</fullName>
    </recommendedName>
</protein>
<reference evidence="2 3" key="1">
    <citation type="submission" date="2017-06" db="EMBL/GenBank/DDBJ databases">
        <title>Complete genome sequence of Paenibacillus donghaensis KCTC 13049T isolated from East Sea sediment, South Korea.</title>
        <authorList>
            <person name="Jung B.K."/>
            <person name="Hong S.-J."/>
            <person name="Shin J.-H."/>
        </authorList>
    </citation>
    <scope>NUCLEOTIDE SEQUENCE [LARGE SCALE GENOMIC DNA]</scope>
    <source>
        <strain evidence="2 3">KCTC 13049</strain>
    </source>
</reference>
<dbReference type="Proteomes" id="UP000249890">
    <property type="component" value="Chromosome"/>
</dbReference>
<dbReference type="AlphaFoldDB" id="A0A2Z2KK08"/>
<dbReference type="CDD" id="cd00093">
    <property type="entry name" value="HTH_XRE"/>
    <property type="match status" value="1"/>
</dbReference>
<dbReference type="GO" id="GO:0003677">
    <property type="term" value="F:DNA binding"/>
    <property type="evidence" value="ECO:0007669"/>
    <property type="project" value="InterPro"/>
</dbReference>
<dbReference type="InterPro" id="IPR010982">
    <property type="entry name" value="Lambda_DNA-bd_dom_sf"/>
</dbReference>
<dbReference type="PROSITE" id="PS50943">
    <property type="entry name" value="HTH_CROC1"/>
    <property type="match status" value="1"/>
</dbReference>
<feature type="domain" description="HTH cro/C1-type" evidence="1">
    <location>
        <begin position="1"/>
        <end position="46"/>
    </location>
</feature>
<dbReference type="InterPro" id="IPR001387">
    <property type="entry name" value="Cro/C1-type_HTH"/>
</dbReference>
<keyword evidence="3" id="KW-1185">Reference proteome</keyword>
<proteinExistence type="predicted"/>
<accession>A0A2Z2KK08</accession>
<dbReference type="Gene3D" id="1.10.260.40">
    <property type="entry name" value="lambda repressor-like DNA-binding domains"/>
    <property type="match status" value="1"/>
</dbReference>
<organism evidence="2 3">
    <name type="scientific">Paenibacillus donghaensis</name>
    <dbReference type="NCBI Taxonomy" id="414771"/>
    <lineage>
        <taxon>Bacteria</taxon>
        <taxon>Bacillati</taxon>
        <taxon>Bacillota</taxon>
        <taxon>Bacilli</taxon>
        <taxon>Bacillales</taxon>
        <taxon>Paenibacillaceae</taxon>
        <taxon>Paenibacillus</taxon>
    </lineage>
</organism>